<name>A0A243SAC1_9ACTN</name>
<proteinExistence type="predicted"/>
<protein>
    <submittedName>
        <fullName evidence="1">Uncharacterized protein</fullName>
    </submittedName>
</protein>
<evidence type="ECO:0000313" key="2">
    <source>
        <dbReference type="Proteomes" id="UP000195105"/>
    </source>
</evidence>
<dbReference type="Proteomes" id="UP000195105">
    <property type="component" value="Unassembled WGS sequence"/>
</dbReference>
<keyword evidence="2" id="KW-1185">Reference proteome</keyword>
<accession>A0A243SAC1</accession>
<comment type="caution">
    <text evidence="1">The sequence shown here is derived from an EMBL/GenBank/DDBJ whole genome shotgun (WGS) entry which is preliminary data.</text>
</comment>
<gene>
    <name evidence="1" type="ORF">CA983_02650</name>
</gene>
<evidence type="ECO:0000313" key="1">
    <source>
        <dbReference type="EMBL" id="OUD04674.1"/>
    </source>
</evidence>
<reference evidence="1 2" key="1">
    <citation type="submission" date="2017-05" db="EMBL/GenBank/DDBJ databases">
        <title>Biotechnological potential of actinobacteria isolated from South African environments.</title>
        <authorList>
            <person name="Le Roes-Hill M."/>
            <person name="Prins A."/>
            <person name="Durrell K.A."/>
        </authorList>
    </citation>
    <scope>NUCLEOTIDE SEQUENCE [LARGE SCALE GENOMIC DNA]</scope>
    <source>
        <strain evidence="1 2">HMC13</strain>
    </source>
</reference>
<dbReference type="AlphaFoldDB" id="A0A243SAC1"/>
<sequence length="78" mass="8042">MTSAPLPHAADKIPIVTASNGQPFMPCDAVLALLRAIADSCRTLADDPDCDLRTAGAAIDVEADALEARAIGHTTETP</sequence>
<organism evidence="1 2">
    <name type="scientific">Streptomyces swartbergensis</name>
    <dbReference type="NCBI Taxonomy" id="487165"/>
    <lineage>
        <taxon>Bacteria</taxon>
        <taxon>Bacillati</taxon>
        <taxon>Actinomycetota</taxon>
        <taxon>Actinomycetes</taxon>
        <taxon>Kitasatosporales</taxon>
        <taxon>Streptomycetaceae</taxon>
        <taxon>Streptomyces</taxon>
    </lineage>
</organism>
<dbReference type="EMBL" id="NGFN01000008">
    <property type="protein sequence ID" value="OUD04674.1"/>
    <property type="molecule type" value="Genomic_DNA"/>
</dbReference>
<dbReference type="RefSeq" id="WP_086599240.1">
    <property type="nucleotide sequence ID" value="NZ_NGFN01000008.1"/>
</dbReference>